<dbReference type="SUPFAM" id="SSF53300">
    <property type="entry name" value="vWA-like"/>
    <property type="match status" value="1"/>
</dbReference>
<feature type="region of interest" description="Disordered" evidence="1">
    <location>
        <begin position="726"/>
        <end position="751"/>
    </location>
</feature>
<sequence>MESCHVDGRTRTTPWWPAVLLALIVLLSTPAGTWPSATAQDDTPQVEPISIVILVDESGSISEDDLRREREAAATIALGEFAPDSTVAVVGFASDNGGQSPVDVVCPPVRVGTGQDQQTLADCVGRLRKRGQGEGDGTDHYAALQQAMTYFGDDDRPKAIFLLTDGRLDVSDSPRYGPDNMSDQRNNAALRGIDVTLAEAAAKQVQVWPLGFGDVDRPQLDRFAEKGAQGSCGAKAPKPSATVIEDSGAVADVLLAAFRSARCAGSDEIRRATLSPGGESEMTVRVPGIATDGSIVVVKRDPRVAVEFTDPEGRVVPKEGAAFGSTFQGSGANGPVEALRIVNPVPGPWLVRLTSPADLPALDVTAVAIWQGAVRATLTVDPPAPQAGTEAKVLLGIQTRNGAVSDPAELSSLDFSVVVDGQGGPAPVALNDSGQGGDTRAGDGLYTGAVAVPESGVDELRVVGTVSGIGITGDTRSVVASVSRGRGALAAQLRVPPTDTVAPGGSVAVAAVVDNVGGFKAKVRVLIDEVSPGTRASVPDEQTEFEVPAAGNAEYRFDVVFAADTRPGGNSLRLKVVDEAGNTLANYPLSVIVAHPPPPTPWWLYIGAPSLLAVLLAALRWRRAHRAARDVRGLAVYLYVNGRPHGDVAAPQVRSTRFLFAVRRDEDGPFHLDPSVRPGDPEAHHLTRVSDQLTLRTPEGGRHLLRAGDQVTTADGVVLEVRDERSAAADPVDPGGPAPPGAGTTVTHDLL</sequence>
<dbReference type="RefSeq" id="WP_170232266.1">
    <property type="nucleotide sequence ID" value="NZ_VFPP01000001.1"/>
</dbReference>
<proteinExistence type="predicted"/>
<protein>
    <submittedName>
        <fullName evidence="4">von Willebrand factor type A domain-containing protein</fullName>
    </submittedName>
</protein>
<reference evidence="4 5" key="1">
    <citation type="submission" date="2019-06" db="EMBL/GenBank/DDBJ databases">
        <title>Sequencing the genomes of 1000 actinobacteria strains.</title>
        <authorList>
            <person name="Klenk H.-P."/>
        </authorList>
    </citation>
    <scope>NUCLEOTIDE SEQUENCE [LARGE SCALE GENOMIC DNA]</scope>
    <source>
        <strain evidence="4 5">DSM 45456</strain>
    </source>
</reference>
<comment type="caution">
    <text evidence="4">The sequence shown here is derived from an EMBL/GenBank/DDBJ whole genome shotgun (WGS) entry which is preliminary data.</text>
</comment>
<dbReference type="PROSITE" id="PS50234">
    <property type="entry name" value="VWFA"/>
    <property type="match status" value="1"/>
</dbReference>
<keyword evidence="2" id="KW-0472">Membrane</keyword>
<evidence type="ECO:0000256" key="1">
    <source>
        <dbReference type="SAM" id="MobiDB-lite"/>
    </source>
</evidence>
<evidence type="ECO:0000256" key="2">
    <source>
        <dbReference type="SAM" id="Phobius"/>
    </source>
</evidence>
<dbReference type="CDD" id="cd00198">
    <property type="entry name" value="vWFA"/>
    <property type="match status" value="1"/>
</dbReference>
<dbReference type="NCBIfam" id="NF041940">
    <property type="entry name" value="choice_anch_X"/>
    <property type="match status" value="1"/>
</dbReference>
<evidence type="ECO:0000259" key="3">
    <source>
        <dbReference type="PROSITE" id="PS50234"/>
    </source>
</evidence>
<accession>A0A543JNX5</accession>
<dbReference type="AlphaFoldDB" id="A0A543JNX5"/>
<gene>
    <name evidence="4" type="ORF">FHX81_6910</name>
</gene>
<organism evidence="4 5">
    <name type="scientific">Saccharothrix saharensis</name>
    <dbReference type="NCBI Taxonomy" id="571190"/>
    <lineage>
        <taxon>Bacteria</taxon>
        <taxon>Bacillati</taxon>
        <taxon>Actinomycetota</taxon>
        <taxon>Actinomycetes</taxon>
        <taxon>Pseudonocardiales</taxon>
        <taxon>Pseudonocardiaceae</taxon>
        <taxon>Saccharothrix</taxon>
    </lineage>
</organism>
<dbReference type="EMBL" id="VFPP01000001">
    <property type="protein sequence ID" value="TQM84464.1"/>
    <property type="molecule type" value="Genomic_DNA"/>
</dbReference>
<feature type="domain" description="VWFA" evidence="3">
    <location>
        <begin position="50"/>
        <end position="258"/>
    </location>
</feature>
<dbReference type="SMART" id="SM00327">
    <property type="entry name" value="VWA"/>
    <property type="match status" value="1"/>
</dbReference>
<name>A0A543JNX5_9PSEU</name>
<feature type="transmembrane region" description="Helical" evidence="2">
    <location>
        <begin position="602"/>
        <end position="619"/>
    </location>
</feature>
<keyword evidence="5" id="KW-1185">Reference proteome</keyword>
<dbReference type="Proteomes" id="UP000316628">
    <property type="component" value="Unassembled WGS sequence"/>
</dbReference>
<keyword evidence="2" id="KW-0812">Transmembrane</keyword>
<evidence type="ECO:0000313" key="4">
    <source>
        <dbReference type="EMBL" id="TQM84464.1"/>
    </source>
</evidence>
<dbReference type="Pfam" id="PF13519">
    <property type="entry name" value="VWA_2"/>
    <property type="match status" value="1"/>
</dbReference>
<keyword evidence="2" id="KW-1133">Transmembrane helix</keyword>
<dbReference type="InterPro" id="IPR036465">
    <property type="entry name" value="vWFA_dom_sf"/>
</dbReference>
<dbReference type="Gene3D" id="3.40.50.410">
    <property type="entry name" value="von Willebrand factor, type A domain"/>
    <property type="match status" value="1"/>
</dbReference>
<feature type="compositionally biased region" description="Low complexity" evidence="1">
    <location>
        <begin position="741"/>
        <end position="751"/>
    </location>
</feature>
<evidence type="ECO:0000313" key="5">
    <source>
        <dbReference type="Proteomes" id="UP000316628"/>
    </source>
</evidence>
<dbReference type="InterPro" id="IPR002035">
    <property type="entry name" value="VWF_A"/>
</dbReference>